<sequence length="929" mass="103675">MSERTESPNGGFWEPEGGCRAAWNESLVDAIDGGVFQLDADDRMLAVDDALLELTGFDREDLVGDPVSRLLGESGSNRLDRAIGSANRTGDETVAELEVSVHTADGRSVARELRTKTVRHDGGVHGTVGIVGAVDRPTATPEPASATAFEGAATVLEEADVGVFVLDDEFDVAWINETTERYFGVDRDAVVGRDKRRLIEETIAGRLADADAFVDTVFATYGDNTFAERFECHVTPGPDREARWLEHRSRPIESGPYAGGRVELYYDVTDRHERTAQLQRLHDAVQEWIGGDSREAVAAAASRHIQEILDLEVNGVFLYDPATEELRPAGWSSTAETLFGELPTFEAGDAIAWRVFEAGEPALIDDVTADPDVYNSETPIRTELCLPIGDHGVVLVGSPERDAFDESDRSLANVVASSLEATFDRIHHERQLERERTQTERLLQMAPIGISVENAAGETVLTNRRIQTRFGPETEAALGETELIERWDVFDASGEPLEPEDGPSARVRRTGEPVFDTELVVESTAGDRGWISVNAVPVFGPDGSLERVISSAEDVTAFKEQQRRLERRKSELETELSEVFGRVSDAFYAVDEEFRFTHVNERAEELLGYSSDELVGEVLWEVFPGGKRSDLYERYHQAMETQESLSWERYSRTLDIWMEIRAYPSPTGLSVYFRDVTERRKYEHKLEESNERLEQFAYAASHDLQEPLRMVTSYLRLIERRYDDVLDEDGREFIEFAVDGADRMREMIDGLLAYSRVETRGDEFEPVDLAQTLAAVRRDLELQIEESNAEITVESLPRVQGDRSQLRQVFQNLLTNAIEYSGNDRPRITVTAERVDDPTAIDRRTALAARGEDAWVVSVSDDGIGIDPDDHERIFEVFQRLHGHDDHDGTGIGLALCQRIVERHGGEIQVDSKPGEGATFSVTLPAAST</sequence>
<keyword evidence="5 10" id="KW-0418">Kinase</keyword>
<dbReference type="SUPFAM" id="SSF55785">
    <property type="entry name" value="PYP-like sensor domain (PAS domain)"/>
    <property type="match status" value="4"/>
</dbReference>
<dbReference type="InterPro" id="IPR036097">
    <property type="entry name" value="HisK_dim/P_sf"/>
</dbReference>
<dbReference type="GO" id="GO:0000155">
    <property type="term" value="F:phosphorelay sensor kinase activity"/>
    <property type="evidence" value="ECO:0007669"/>
    <property type="project" value="InterPro"/>
</dbReference>
<dbReference type="Gene3D" id="3.30.450.20">
    <property type="entry name" value="PAS domain"/>
    <property type="match status" value="4"/>
</dbReference>
<dbReference type="InterPro" id="IPR005467">
    <property type="entry name" value="His_kinase_dom"/>
</dbReference>
<dbReference type="InterPro" id="IPR052162">
    <property type="entry name" value="Sensor_kinase/Photoreceptor"/>
</dbReference>
<dbReference type="Pfam" id="PF13185">
    <property type="entry name" value="GAF_2"/>
    <property type="match status" value="1"/>
</dbReference>
<evidence type="ECO:0000256" key="6">
    <source>
        <dbReference type="SAM" id="Coils"/>
    </source>
</evidence>
<evidence type="ECO:0000313" key="10">
    <source>
        <dbReference type="EMBL" id="AXR78617.1"/>
    </source>
</evidence>
<feature type="domain" description="PAS" evidence="8">
    <location>
        <begin position="572"/>
        <end position="642"/>
    </location>
</feature>
<dbReference type="AlphaFoldDB" id="A0A346PGH2"/>
<dbReference type="Pfam" id="PF08448">
    <property type="entry name" value="PAS_4"/>
    <property type="match status" value="3"/>
</dbReference>
<dbReference type="Gene3D" id="3.30.450.40">
    <property type="match status" value="1"/>
</dbReference>
<dbReference type="CDD" id="cd00082">
    <property type="entry name" value="HisKA"/>
    <property type="match status" value="1"/>
</dbReference>
<dbReference type="InterPro" id="IPR000014">
    <property type="entry name" value="PAS"/>
</dbReference>
<feature type="domain" description="PAS" evidence="8">
    <location>
        <begin position="155"/>
        <end position="193"/>
    </location>
</feature>
<dbReference type="PROSITE" id="PS50109">
    <property type="entry name" value="HIS_KIN"/>
    <property type="match status" value="1"/>
</dbReference>
<dbReference type="InterPro" id="IPR003594">
    <property type="entry name" value="HATPase_dom"/>
</dbReference>
<dbReference type="FunFam" id="3.30.565.10:FF:000006">
    <property type="entry name" value="Sensor histidine kinase WalK"/>
    <property type="match status" value="1"/>
</dbReference>
<feature type="domain" description="PAC" evidence="9">
    <location>
        <begin position="515"/>
        <end position="567"/>
    </location>
</feature>
<dbReference type="InterPro" id="IPR013656">
    <property type="entry name" value="PAS_4"/>
</dbReference>
<dbReference type="SMART" id="SM00387">
    <property type="entry name" value="HATPase_c"/>
    <property type="match status" value="1"/>
</dbReference>
<dbReference type="SUPFAM" id="SSF55781">
    <property type="entry name" value="GAF domain-like"/>
    <property type="match status" value="1"/>
</dbReference>
<dbReference type="InterPro" id="IPR013767">
    <property type="entry name" value="PAS_fold"/>
</dbReference>
<dbReference type="InterPro" id="IPR029016">
    <property type="entry name" value="GAF-like_dom_sf"/>
</dbReference>
<evidence type="ECO:0000313" key="11">
    <source>
        <dbReference type="Proteomes" id="UP000258707"/>
    </source>
</evidence>
<reference evidence="11" key="1">
    <citation type="submission" date="2017-10" db="EMBL/GenBank/DDBJ databases">
        <title>Phenotypic and genomic properties of facultatively anaerobic sulfur-reducing natronoarchaea from hypersaline soda lakes.</title>
        <authorList>
            <person name="Sorokin D.Y."/>
            <person name="Kublanov I.V."/>
            <person name="Roman P."/>
            <person name="Sinninghe Damste J.S."/>
            <person name="Golyshin P.N."/>
            <person name="Rojo D."/>
            <person name="Ciordia S."/>
            <person name="Mena Md.C."/>
            <person name="Ferrer M."/>
            <person name="Messina E."/>
            <person name="Smedile F."/>
            <person name="La Spada G."/>
            <person name="La Cono V."/>
            <person name="Yakimov M.M."/>
        </authorList>
    </citation>
    <scope>NUCLEOTIDE SEQUENCE [LARGE SCALE GENOMIC DNA]</scope>
    <source>
        <strain evidence="11">AArc1</strain>
    </source>
</reference>
<comment type="catalytic activity">
    <reaction evidence="1">
        <text>ATP + protein L-histidine = ADP + protein N-phospho-L-histidine.</text>
        <dbReference type="EC" id="2.7.13.3"/>
    </reaction>
</comment>
<dbReference type="Pfam" id="PF00512">
    <property type="entry name" value="HisKA"/>
    <property type="match status" value="1"/>
</dbReference>
<dbReference type="SMART" id="SM00388">
    <property type="entry name" value="HisKA"/>
    <property type="match status" value="1"/>
</dbReference>
<feature type="domain" description="PAS" evidence="8">
    <location>
        <begin position="20"/>
        <end position="90"/>
    </location>
</feature>
<dbReference type="Gene3D" id="1.10.287.130">
    <property type="match status" value="1"/>
</dbReference>
<dbReference type="InterPro" id="IPR036890">
    <property type="entry name" value="HATPase_C_sf"/>
</dbReference>
<accession>A0A346PGH2</accession>
<keyword evidence="4" id="KW-0808">Transferase</keyword>
<dbReference type="PROSITE" id="PS50113">
    <property type="entry name" value="PAC"/>
    <property type="match status" value="1"/>
</dbReference>
<evidence type="ECO:0000256" key="1">
    <source>
        <dbReference type="ARBA" id="ARBA00000085"/>
    </source>
</evidence>
<evidence type="ECO:0000259" key="8">
    <source>
        <dbReference type="PROSITE" id="PS50112"/>
    </source>
</evidence>
<dbReference type="PANTHER" id="PTHR43304">
    <property type="entry name" value="PHYTOCHROME-LIKE PROTEIN CPH1"/>
    <property type="match status" value="1"/>
</dbReference>
<protein>
    <recommendedName>
        <fullName evidence="2">histidine kinase</fullName>
        <ecNumber evidence="2">2.7.13.3</ecNumber>
    </recommendedName>
</protein>
<dbReference type="EMBL" id="CP024047">
    <property type="protein sequence ID" value="AXR78617.1"/>
    <property type="molecule type" value="Genomic_DNA"/>
</dbReference>
<dbReference type="SMART" id="SM00091">
    <property type="entry name" value="PAS"/>
    <property type="match status" value="3"/>
</dbReference>
<organism evidence="10 11">
    <name type="scientific">Natrarchaeobaculum sulfurireducens</name>
    <dbReference type="NCBI Taxonomy" id="2044521"/>
    <lineage>
        <taxon>Archaea</taxon>
        <taxon>Methanobacteriati</taxon>
        <taxon>Methanobacteriota</taxon>
        <taxon>Stenosarchaea group</taxon>
        <taxon>Halobacteria</taxon>
        <taxon>Halobacteriales</taxon>
        <taxon>Natrialbaceae</taxon>
        <taxon>Natrarchaeobaculum</taxon>
    </lineage>
</organism>
<dbReference type="CDD" id="cd00130">
    <property type="entry name" value="PAS"/>
    <property type="match status" value="2"/>
</dbReference>
<dbReference type="Pfam" id="PF00989">
    <property type="entry name" value="PAS"/>
    <property type="match status" value="1"/>
</dbReference>
<dbReference type="NCBIfam" id="TIGR00229">
    <property type="entry name" value="sensory_box"/>
    <property type="match status" value="2"/>
</dbReference>
<dbReference type="InterPro" id="IPR035965">
    <property type="entry name" value="PAS-like_dom_sf"/>
</dbReference>
<dbReference type="InterPro" id="IPR003018">
    <property type="entry name" value="GAF"/>
</dbReference>
<gene>
    <name evidence="10" type="ORF">AArc1_2302</name>
</gene>
<dbReference type="PROSITE" id="PS50112">
    <property type="entry name" value="PAS"/>
    <property type="match status" value="3"/>
</dbReference>
<dbReference type="GeneID" id="37639080"/>
<dbReference type="GO" id="GO:0006355">
    <property type="term" value="P:regulation of DNA-templated transcription"/>
    <property type="evidence" value="ECO:0007669"/>
    <property type="project" value="InterPro"/>
</dbReference>
<dbReference type="InterPro" id="IPR000700">
    <property type="entry name" value="PAS-assoc_C"/>
</dbReference>
<dbReference type="PANTHER" id="PTHR43304:SF1">
    <property type="entry name" value="PAC DOMAIN-CONTAINING PROTEIN"/>
    <property type="match status" value="1"/>
</dbReference>
<keyword evidence="3" id="KW-0597">Phosphoprotein</keyword>
<dbReference type="InterPro" id="IPR004358">
    <property type="entry name" value="Sig_transdc_His_kin-like_C"/>
</dbReference>
<keyword evidence="6" id="KW-0175">Coiled coil</keyword>
<evidence type="ECO:0000259" key="7">
    <source>
        <dbReference type="PROSITE" id="PS50109"/>
    </source>
</evidence>
<evidence type="ECO:0000256" key="4">
    <source>
        <dbReference type="ARBA" id="ARBA00022679"/>
    </source>
</evidence>
<dbReference type="Pfam" id="PF02518">
    <property type="entry name" value="HATPase_c"/>
    <property type="match status" value="1"/>
</dbReference>
<dbReference type="EC" id="2.7.13.3" evidence="2"/>
<feature type="domain" description="Histidine kinase" evidence="7">
    <location>
        <begin position="699"/>
        <end position="928"/>
    </location>
</feature>
<dbReference type="PRINTS" id="PR00344">
    <property type="entry name" value="BCTRLSENSOR"/>
</dbReference>
<dbReference type="Gene3D" id="3.30.565.10">
    <property type="entry name" value="Histidine kinase-like ATPase, C-terminal domain"/>
    <property type="match status" value="1"/>
</dbReference>
<proteinExistence type="predicted"/>
<dbReference type="RefSeq" id="WP_117364667.1">
    <property type="nucleotide sequence ID" value="NZ_CP024047.1"/>
</dbReference>
<evidence type="ECO:0000259" key="9">
    <source>
        <dbReference type="PROSITE" id="PS50113"/>
    </source>
</evidence>
<evidence type="ECO:0000256" key="5">
    <source>
        <dbReference type="ARBA" id="ARBA00022777"/>
    </source>
</evidence>
<feature type="coiled-coil region" evidence="6">
    <location>
        <begin position="555"/>
        <end position="582"/>
    </location>
</feature>
<name>A0A346PGH2_9EURY</name>
<evidence type="ECO:0000256" key="3">
    <source>
        <dbReference type="ARBA" id="ARBA00022553"/>
    </source>
</evidence>
<evidence type="ECO:0000256" key="2">
    <source>
        <dbReference type="ARBA" id="ARBA00012438"/>
    </source>
</evidence>
<dbReference type="KEGG" id="nan:AArc1_2302"/>
<dbReference type="Proteomes" id="UP000258707">
    <property type="component" value="Chromosome"/>
</dbReference>
<dbReference type="InterPro" id="IPR003661">
    <property type="entry name" value="HisK_dim/P_dom"/>
</dbReference>
<dbReference type="SUPFAM" id="SSF55874">
    <property type="entry name" value="ATPase domain of HSP90 chaperone/DNA topoisomerase II/histidine kinase"/>
    <property type="match status" value="1"/>
</dbReference>
<dbReference type="SMART" id="SM00065">
    <property type="entry name" value="GAF"/>
    <property type="match status" value="1"/>
</dbReference>
<dbReference type="SUPFAM" id="SSF47384">
    <property type="entry name" value="Homodimeric domain of signal transducing histidine kinase"/>
    <property type="match status" value="1"/>
</dbReference>